<accession>A0A099KF45</accession>
<dbReference type="Pfam" id="PF01814">
    <property type="entry name" value="Hemerythrin"/>
    <property type="match status" value="1"/>
</dbReference>
<evidence type="ECO:0000313" key="3">
    <source>
        <dbReference type="Proteomes" id="UP000029843"/>
    </source>
</evidence>
<feature type="domain" description="IDEAL" evidence="1">
    <location>
        <begin position="73"/>
        <end position="107"/>
    </location>
</feature>
<evidence type="ECO:0000313" key="2">
    <source>
        <dbReference type="EMBL" id="KGJ88925.1"/>
    </source>
</evidence>
<dbReference type="PANTHER" id="PTHR39966">
    <property type="entry name" value="BLL2471 PROTEIN-RELATED"/>
    <property type="match status" value="1"/>
</dbReference>
<dbReference type="GO" id="GO:0005886">
    <property type="term" value="C:plasma membrane"/>
    <property type="evidence" value="ECO:0007669"/>
    <property type="project" value="TreeGrafter"/>
</dbReference>
<dbReference type="PANTHER" id="PTHR39966:SF3">
    <property type="entry name" value="DUF438 DOMAIN-CONTAINING PROTEIN"/>
    <property type="match status" value="1"/>
</dbReference>
<dbReference type="RefSeq" id="WP_033094804.1">
    <property type="nucleotide sequence ID" value="NZ_JQED01000042.1"/>
</dbReference>
<comment type="caution">
    <text evidence="2">The sequence shown here is derived from an EMBL/GenBank/DDBJ whole genome shotgun (WGS) entry which is preliminary data.</text>
</comment>
<sequence length="146" mass="16757">MSSIPEYMTKKHRECDEFFSEAEAAVADKDWSLALAKWQLFASELTEHLAQEEETLFPQFEQATGMTSGPTQVMRMEHQQMRALVQSLDNALAAKDKDEYLGLSETLMVMMQQHNMKEEMMLYPMMAQHLTDGEQLIEGFKANEAV</sequence>
<proteinExistence type="predicted"/>
<name>A0A099KF45_COLPS</name>
<evidence type="ECO:0000259" key="1">
    <source>
        <dbReference type="SMART" id="SM00914"/>
    </source>
</evidence>
<dbReference type="SMART" id="SM00914">
    <property type="entry name" value="IDEAL"/>
    <property type="match status" value="1"/>
</dbReference>
<dbReference type="PATRIC" id="fig|28229.4.peg.3158"/>
<dbReference type="InterPro" id="IPR014957">
    <property type="entry name" value="IDEAL_dom"/>
</dbReference>
<dbReference type="OrthoDB" id="9792554at2"/>
<gene>
    <name evidence="2" type="ORF">ND2E_0218</name>
</gene>
<dbReference type="Gene3D" id="1.20.120.520">
    <property type="entry name" value="nmb1532 protein domain like"/>
    <property type="match status" value="1"/>
</dbReference>
<dbReference type="EMBL" id="JQED01000042">
    <property type="protein sequence ID" value="KGJ88925.1"/>
    <property type="molecule type" value="Genomic_DNA"/>
</dbReference>
<dbReference type="InterPro" id="IPR012312">
    <property type="entry name" value="Hemerythrin-like"/>
</dbReference>
<reference evidence="2 3" key="1">
    <citation type="submission" date="2014-08" db="EMBL/GenBank/DDBJ databases">
        <title>Genomic and Phenotypic Diversity of Colwellia psychrerythraea strains from Disparate Marine Basins.</title>
        <authorList>
            <person name="Techtmann S.M."/>
            <person name="Stelling S.C."/>
            <person name="Utturkar S.M."/>
            <person name="Alshibli N."/>
            <person name="Harris A."/>
            <person name="Brown S.D."/>
            <person name="Hazen T.C."/>
        </authorList>
    </citation>
    <scope>NUCLEOTIDE SEQUENCE [LARGE SCALE GENOMIC DNA]</scope>
    <source>
        <strain evidence="2 3">ND2E</strain>
    </source>
</reference>
<dbReference type="AlphaFoldDB" id="A0A099KF45"/>
<organism evidence="2 3">
    <name type="scientific">Colwellia psychrerythraea</name>
    <name type="common">Vibrio psychroerythus</name>
    <dbReference type="NCBI Taxonomy" id="28229"/>
    <lineage>
        <taxon>Bacteria</taxon>
        <taxon>Pseudomonadati</taxon>
        <taxon>Pseudomonadota</taxon>
        <taxon>Gammaproteobacteria</taxon>
        <taxon>Alteromonadales</taxon>
        <taxon>Colwelliaceae</taxon>
        <taxon>Colwellia</taxon>
    </lineage>
</organism>
<dbReference type="Proteomes" id="UP000029843">
    <property type="component" value="Unassembled WGS sequence"/>
</dbReference>
<protein>
    <submittedName>
        <fullName evidence="2">Hemerythrin HHE cation binding domain protein</fullName>
    </submittedName>
</protein>